<gene>
    <name evidence="1" type="ORF">ESZ54_09535</name>
</gene>
<sequence>MDDKELTEVLQMEFKDFGNKIRRIKLANPRADLTKEEIEAIMTRIADSQYVTDWTSVRPYKAKIVRTEVSEIVTIS</sequence>
<dbReference type="InterPro" id="IPR021321">
    <property type="entry name" value="DUF2922"/>
</dbReference>
<name>A0A4S3B7A3_9ENTE</name>
<evidence type="ECO:0000313" key="2">
    <source>
        <dbReference type="Proteomes" id="UP000310506"/>
    </source>
</evidence>
<organism evidence="1 2">
    <name type="scientific">Vagococcus silagei</name>
    <dbReference type="NCBI Taxonomy" id="2508885"/>
    <lineage>
        <taxon>Bacteria</taxon>
        <taxon>Bacillati</taxon>
        <taxon>Bacillota</taxon>
        <taxon>Bacilli</taxon>
        <taxon>Lactobacillales</taxon>
        <taxon>Enterococcaceae</taxon>
        <taxon>Vagococcus</taxon>
    </lineage>
</organism>
<proteinExistence type="predicted"/>
<evidence type="ECO:0000313" key="1">
    <source>
        <dbReference type="EMBL" id="THB60575.1"/>
    </source>
</evidence>
<dbReference type="Pfam" id="PF11148">
    <property type="entry name" value="DUF2922"/>
    <property type="match status" value="1"/>
</dbReference>
<dbReference type="RefSeq" id="WP_136137453.1">
    <property type="nucleotide sequence ID" value="NZ_SDGV01000021.1"/>
</dbReference>
<dbReference type="Proteomes" id="UP000310506">
    <property type="component" value="Unassembled WGS sequence"/>
</dbReference>
<dbReference type="OrthoDB" id="2454247at2"/>
<dbReference type="EMBL" id="SDGV01000021">
    <property type="protein sequence ID" value="THB60575.1"/>
    <property type="molecule type" value="Genomic_DNA"/>
</dbReference>
<keyword evidence="2" id="KW-1185">Reference proteome</keyword>
<dbReference type="AlphaFoldDB" id="A0A4S3B7A3"/>
<reference evidence="1 2" key="1">
    <citation type="submission" date="2019-01" db="EMBL/GenBank/DDBJ databases">
        <title>Vagococcus silagei sp. nov. isolated from brewer's grain.</title>
        <authorList>
            <person name="Guu J.-R."/>
        </authorList>
    </citation>
    <scope>NUCLEOTIDE SEQUENCE [LARGE SCALE GENOMIC DNA]</scope>
    <source>
        <strain evidence="1 2">2B-2</strain>
    </source>
</reference>
<comment type="caution">
    <text evidence="1">The sequence shown here is derived from an EMBL/GenBank/DDBJ whole genome shotgun (WGS) entry which is preliminary data.</text>
</comment>
<accession>A0A4S3B7A3</accession>
<protein>
    <submittedName>
        <fullName evidence="1">DUF2922 domain-containing protein</fullName>
    </submittedName>
</protein>